<dbReference type="Gene3D" id="2.60.200.20">
    <property type="match status" value="1"/>
</dbReference>
<dbReference type="EMBL" id="OZ075123">
    <property type="protein sequence ID" value="CAL4912340.1"/>
    <property type="molecule type" value="Genomic_DNA"/>
</dbReference>
<keyword evidence="5" id="KW-1185">Reference proteome</keyword>
<evidence type="ECO:0000256" key="2">
    <source>
        <dbReference type="SAM" id="MobiDB-lite"/>
    </source>
</evidence>
<reference evidence="5" key="1">
    <citation type="submission" date="2024-06" db="EMBL/GenBank/DDBJ databases">
        <authorList>
            <person name="Ryan C."/>
        </authorList>
    </citation>
    <scope>NUCLEOTIDE SEQUENCE [LARGE SCALE GENOMIC DNA]</scope>
</reference>
<feature type="region of interest" description="Disordered" evidence="2">
    <location>
        <begin position="569"/>
        <end position="716"/>
    </location>
</feature>
<feature type="compositionally biased region" description="Acidic residues" evidence="2">
    <location>
        <begin position="845"/>
        <end position="874"/>
    </location>
</feature>
<dbReference type="PANTHER" id="PTHR47458:SF1">
    <property type="entry name" value="SMAD_FHA DOMAIN-CONTAINING PROTEIN"/>
    <property type="match status" value="1"/>
</dbReference>
<accession>A0ABC8WP86</accession>
<feature type="compositionally biased region" description="Polar residues" evidence="2">
    <location>
        <begin position="793"/>
        <end position="806"/>
    </location>
</feature>
<feature type="compositionally biased region" description="Basic and acidic residues" evidence="2">
    <location>
        <begin position="687"/>
        <end position="704"/>
    </location>
</feature>
<gene>
    <name evidence="4" type="ORF">URODEC1_LOCUS15539</name>
</gene>
<name>A0ABC8WP86_9POAL</name>
<feature type="compositionally biased region" description="Low complexity" evidence="2">
    <location>
        <begin position="13"/>
        <end position="24"/>
    </location>
</feature>
<dbReference type="Proteomes" id="UP001497457">
    <property type="component" value="Chromosome 13rd"/>
</dbReference>
<feature type="region of interest" description="Disordered" evidence="2">
    <location>
        <begin position="191"/>
        <end position="210"/>
    </location>
</feature>
<feature type="region of interest" description="Disordered" evidence="2">
    <location>
        <begin position="831"/>
        <end position="874"/>
    </location>
</feature>
<keyword evidence="1" id="KW-0175">Coiled coil</keyword>
<dbReference type="Pfam" id="PF00498">
    <property type="entry name" value="FHA"/>
    <property type="match status" value="1"/>
</dbReference>
<feature type="region of interest" description="Disordered" evidence="2">
    <location>
        <begin position="755"/>
        <end position="813"/>
    </location>
</feature>
<dbReference type="PROSITE" id="PS50006">
    <property type="entry name" value="FHA_DOMAIN"/>
    <property type="match status" value="1"/>
</dbReference>
<protein>
    <recommendedName>
        <fullName evidence="3">FHA domain-containing protein</fullName>
    </recommendedName>
</protein>
<dbReference type="SMART" id="SM00240">
    <property type="entry name" value="FHA"/>
    <property type="match status" value="1"/>
</dbReference>
<feature type="compositionally biased region" description="Basic and acidic residues" evidence="2">
    <location>
        <begin position="641"/>
        <end position="653"/>
    </location>
</feature>
<feature type="compositionally biased region" description="Basic and acidic residues" evidence="2">
    <location>
        <begin position="766"/>
        <end position="780"/>
    </location>
</feature>
<feature type="coiled-coil region" evidence="1">
    <location>
        <begin position="222"/>
        <end position="256"/>
    </location>
</feature>
<dbReference type="AlphaFoldDB" id="A0ABC8WP86"/>
<dbReference type="SUPFAM" id="SSF49879">
    <property type="entry name" value="SMAD/FHA domain"/>
    <property type="match status" value="1"/>
</dbReference>
<sequence>MAPDPASEVVVTPKPKSAAKDAASGCASTPRKASVSPDEMRAVASKFADQPIQETEPGVWAVLTAISKKARLRPQGINIILSADEHYLGRTGVEDRFQISDPQISTRHCRIYRDTVLGELNRNEPVPVFIKDTSSNGTYINWKRIKKNSSPVKLNHGDIISFLSPLIDGSYSFVYREVNAVSCVENGSTTLKRKSEEGGSGSKRLKGLGIGSPDGPISLDDVRRLEKSNTDLREQLEAHVATIETLRTEIKVAQARHGKELEELRETTSSSYIDQTKSLRVALEEKQKQLDSLSTSNTELQNSIKDLDERFSASKQSRADADEIISSQKAIISEIEGQLSEERNLRREERDKAAQDMKSALHRVQAEAQEEIKRQAESYLRQQREHKEVISKLQESEKETRLLVETLRSKLEDARDNLVTSEKKVRELEARLQDEQLVSANSQKKLDNLETELRKLKKELENEKQAAREEAWAKVSALELEIAATIRDLSIEKQRYQGARERIILRETQLRAFYSTTEEISSLFAKQQEQLKAMQRTLEDEENYENTLMSVDLNKVPLATDDAHVKPVGCSKNTVEAPSASTQNTQVSEQSSSDEDANMTEQHIGDTAEGGSTQGLECSSPERSEERLRSELHGNTVPTASEREVTDTEHVAETESQAGNVGCDDQRCDNMGGETMPLEDEAQPQENEEHTTLLKDGEQPHANEDPVPILKDGIGHCSEDKLEDDCYESKREDTHVGAIRTADLLTSEVAGSWAVETAPSVNGENESPRSMEDAGDAVRQDDDEAADALLTLVNSEGQAAGSQNNADHAVSKVTDKHRVLSAMIDIVDPEFKRQMSTSHGGNDEPISDAETDEGSEEVDTDDDSEEPMVEDSVG</sequence>
<evidence type="ECO:0000313" key="4">
    <source>
        <dbReference type="EMBL" id="CAL4912340.1"/>
    </source>
</evidence>
<evidence type="ECO:0000259" key="3">
    <source>
        <dbReference type="PROSITE" id="PS50006"/>
    </source>
</evidence>
<feature type="compositionally biased region" description="Polar residues" evidence="2">
    <location>
        <begin position="571"/>
        <end position="591"/>
    </location>
</feature>
<proteinExistence type="predicted"/>
<evidence type="ECO:0000313" key="5">
    <source>
        <dbReference type="Proteomes" id="UP001497457"/>
    </source>
</evidence>
<dbReference type="PANTHER" id="PTHR47458">
    <property type="entry name" value="SMAD/FHA DOMAIN-CONTAINING PROTEIN"/>
    <property type="match status" value="1"/>
</dbReference>
<evidence type="ECO:0000256" key="1">
    <source>
        <dbReference type="SAM" id="Coils"/>
    </source>
</evidence>
<feature type="coiled-coil region" evidence="1">
    <location>
        <begin position="283"/>
        <end position="473"/>
    </location>
</feature>
<feature type="domain" description="FHA" evidence="3">
    <location>
        <begin position="86"/>
        <end position="145"/>
    </location>
</feature>
<feature type="compositionally biased region" description="Basic and acidic residues" evidence="2">
    <location>
        <begin position="620"/>
        <end position="632"/>
    </location>
</feature>
<dbReference type="InterPro" id="IPR008984">
    <property type="entry name" value="SMAD_FHA_dom_sf"/>
</dbReference>
<feature type="region of interest" description="Disordered" evidence="2">
    <location>
        <begin position="1"/>
        <end position="37"/>
    </location>
</feature>
<organism evidence="4 5">
    <name type="scientific">Urochloa decumbens</name>
    <dbReference type="NCBI Taxonomy" id="240449"/>
    <lineage>
        <taxon>Eukaryota</taxon>
        <taxon>Viridiplantae</taxon>
        <taxon>Streptophyta</taxon>
        <taxon>Embryophyta</taxon>
        <taxon>Tracheophyta</taxon>
        <taxon>Spermatophyta</taxon>
        <taxon>Magnoliopsida</taxon>
        <taxon>Liliopsida</taxon>
        <taxon>Poales</taxon>
        <taxon>Poaceae</taxon>
        <taxon>PACMAD clade</taxon>
        <taxon>Panicoideae</taxon>
        <taxon>Panicodae</taxon>
        <taxon>Paniceae</taxon>
        <taxon>Melinidinae</taxon>
        <taxon>Urochloa</taxon>
    </lineage>
</organism>
<dbReference type="InterPro" id="IPR000253">
    <property type="entry name" value="FHA_dom"/>
</dbReference>
<reference evidence="4 5" key="2">
    <citation type="submission" date="2024-10" db="EMBL/GenBank/DDBJ databases">
        <authorList>
            <person name="Ryan C."/>
        </authorList>
    </citation>
    <scope>NUCLEOTIDE SEQUENCE [LARGE SCALE GENOMIC DNA]</scope>
</reference>